<dbReference type="GO" id="GO:0004222">
    <property type="term" value="F:metalloendopeptidase activity"/>
    <property type="evidence" value="ECO:0007669"/>
    <property type="project" value="UniProtKB-EC"/>
</dbReference>
<keyword evidence="13" id="KW-1185">Reference proteome</keyword>
<name>A0AAD8D5Z3_ACIOX</name>
<dbReference type="PANTHER" id="PTHR11804:SF83">
    <property type="entry name" value="LD37516P"/>
    <property type="match status" value="1"/>
</dbReference>
<evidence type="ECO:0000313" key="12">
    <source>
        <dbReference type="EMBL" id="KAK1162924.1"/>
    </source>
</evidence>
<dbReference type="GO" id="GO:0005829">
    <property type="term" value="C:cytosol"/>
    <property type="evidence" value="ECO:0007669"/>
    <property type="project" value="UniProtKB-ARBA"/>
</dbReference>
<evidence type="ECO:0000256" key="2">
    <source>
        <dbReference type="ARBA" id="ARBA00022670"/>
    </source>
</evidence>
<dbReference type="EMBL" id="JAGXEW010000016">
    <property type="protein sequence ID" value="KAK1162924.1"/>
    <property type="molecule type" value="Genomic_DNA"/>
</dbReference>
<evidence type="ECO:0000256" key="1">
    <source>
        <dbReference type="ARBA" id="ARBA00006040"/>
    </source>
</evidence>
<dbReference type="InterPro" id="IPR045090">
    <property type="entry name" value="Pept_M3A_M3B"/>
</dbReference>
<evidence type="ECO:0000256" key="3">
    <source>
        <dbReference type="ARBA" id="ARBA00022723"/>
    </source>
</evidence>
<evidence type="ECO:0000256" key="6">
    <source>
        <dbReference type="ARBA" id="ARBA00023049"/>
    </source>
</evidence>
<reference evidence="12" key="1">
    <citation type="submission" date="2022-02" db="EMBL/GenBank/DDBJ databases">
        <title>Atlantic sturgeon de novo genome assembly.</title>
        <authorList>
            <person name="Stock M."/>
            <person name="Klopp C."/>
            <person name="Guiguen Y."/>
            <person name="Cabau C."/>
            <person name="Parinello H."/>
            <person name="Santidrian Yebra-Pimentel E."/>
            <person name="Kuhl H."/>
            <person name="Dirks R.P."/>
            <person name="Guessner J."/>
            <person name="Wuertz S."/>
            <person name="Du K."/>
            <person name="Schartl M."/>
        </authorList>
    </citation>
    <scope>NUCLEOTIDE SEQUENCE</scope>
    <source>
        <strain evidence="12">STURGEONOMICS-FGT-2020</strain>
        <tissue evidence="12">Whole blood</tissue>
    </source>
</reference>
<dbReference type="SUPFAM" id="SSF55486">
    <property type="entry name" value="Metalloproteases ('zincins'), catalytic domain"/>
    <property type="match status" value="1"/>
</dbReference>
<dbReference type="GO" id="GO:0046872">
    <property type="term" value="F:metal ion binding"/>
    <property type="evidence" value="ECO:0007669"/>
    <property type="project" value="UniProtKB-UniRule"/>
</dbReference>
<comment type="catalytic activity">
    <reaction evidence="7">
        <text>Hydrolysis of oligopeptides, with broad specificity. Gly or Ala commonly occur as P1 or P1' residues, but more distant residues are also important, as is shown by the fact that Z-Gly-Pro-Gly-|-Gly-Pro-Ala is cleaved, but not Z-(Gly)(5).</text>
        <dbReference type="EC" id="3.4.24.70"/>
    </reaction>
</comment>
<dbReference type="Proteomes" id="UP001230051">
    <property type="component" value="Unassembled WGS sequence"/>
</dbReference>
<feature type="domain" description="Peptidase M3A/M3B catalytic" evidence="10">
    <location>
        <begin position="379"/>
        <end position="827"/>
    </location>
</feature>
<keyword evidence="6 9" id="KW-0482">Metalloprotease</keyword>
<dbReference type="InterPro" id="IPR024079">
    <property type="entry name" value="MetalloPept_cat_dom_sf"/>
</dbReference>
<dbReference type="InterPro" id="IPR034005">
    <property type="entry name" value="M3A_DCP"/>
</dbReference>
<organism evidence="12 13">
    <name type="scientific">Acipenser oxyrinchus oxyrinchus</name>
    <dbReference type="NCBI Taxonomy" id="40147"/>
    <lineage>
        <taxon>Eukaryota</taxon>
        <taxon>Metazoa</taxon>
        <taxon>Chordata</taxon>
        <taxon>Craniata</taxon>
        <taxon>Vertebrata</taxon>
        <taxon>Euteleostomi</taxon>
        <taxon>Actinopterygii</taxon>
        <taxon>Chondrostei</taxon>
        <taxon>Acipenseriformes</taxon>
        <taxon>Acipenseridae</taxon>
        <taxon>Acipenser</taxon>
    </lineage>
</organism>
<protein>
    <recommendedName>
        <fullName evidence="8">oligopeptidase A</fullName>
        <ecNumber evidence="8">3.4.24.70</ecNumber>
    </recommendedName>
</protein>
<keyword evidence="2 9" id="KW-0645">Protease</keyword>
<dbReference type="GO" id="GO:0006518">
    <property type="term" value="P:peptide metabolic process"/>
    <property type="evidence" value="ECO:0007669"/>
    <property type="project" value="TreeGrafter"/>
</dbReference>
<dbReference type="Pfam" id="PF01432">
    <property type="entry name" value="Peptidase_M3"/>
    <property type="match status" value="1"/>
</dbReference>
<evidence type="ECO:0000259" key="11">
    <source>
        <dbReference type="Pfam" id="PF19310"/>
    </source>
</evidence>
<accession>A0AAD8D5Z3</accession>
<dbReference type="GO" id="GO:0006508">
    <property type="term" value="P:proteolysis"/>
    <property type="evidence" value="ECO:0007669"/>
    <property type="project" value="UniProtKB-KW"/>
</dbReference>
<dbReference type="CDD" id="cd06456">
    <property type="entry name" value="M3A_DCP"/>
    <property type="match status" value="1"/>
</dbReference>
<dbReference type="AlphaFoldDB" id="A0AAD8D5Z3"/>
<sequence length="829" mass="93887">MSCKEIGAPLIKLSGIKRSGGYVNFIDVNSETTESCESGFTRDYDTSQSLTSPFCTQCMLVQAVSVLVSLTIREYACEERRRMRSGFSLLFIAILHQISTVCHKCQATLCRRLFRAWCFQTIILVLILKWMLASFERSDLAPTSVLGQRENPLLDTSGLPRFAHISAVDVLPGITKAATELERRLQHFEHTLEATKNTLRTWASVDEPLEILRRPFSYSWRVVSHLESVKSSPELRTAVQQAQPILLDISSKLEQSVSIYNAFKDLRLNKKLDGTQHRIIESNLYIMKNSGVDLEAEKRHRFNEINQLLANLTARFRNNVLDTTSGFSIVLTDKSSVEGLPEMSRQLLASAAVSGTGESPDPENGPWKVGLDLPSYEPVMVYSSNRKLREQLYRARAGRACSGQHDNIAVIEEIRNLRQEKAEILGYKNYAEFSLSANMAKNVSAVWGMLDSLHNKSYPVALKEVAFLTDFASRSGHQGQLEKWDTAYWTQKHMKTLFSISDEEFRPYFPLERVLAGLFNLSSDLFGIKIRPADGAAEVWDEAVRFFNVYNEKEIHIASFFLDPYSRPKEKQTGAWMDNFLSRSSLLHQLPVAFVICNQIPPIGSTPSLMSFYEVSTLFHEFGHTLQHMLSTVPYNGASGINNIEWDAVEFPSQFMSNWVYDRRTIAAISRHYQTGEPLPQAMLEKKIKARYYMKGIDMLTQLHLAALDLTLHSSTDPLEIIKKKVSKFTVTKRMKGDCFPSTFLHIFGGDSYAAGYYSYKWAEVLAQDAFGAFEEVGLQNKEKIRKVGRRFRDTVLSLGGGTSPLEVFRMFRGRNPSYTALLKSYGLA</sequence>
<comment type="caution">
    <text evidence="12">The sequence shown here is derived from an EMBL/GenBank/DDBJ whole genome shotgun (WGS) entry which is preliminary data.</text>
</comment>
<dbReference type="InterPro" id="IPR024077">
    <property type="entry name" value="Neurolysin/TOP_dom2"/>
</dbReference>
<evidence type="ECO:0000259" key="10">
    <source>
        <dbReference type="Pfam" id="PF01432"/>
    </source>
</evidence>
<keyword evidence="5 9" id="KW-0862">Zinc</keyword>
<dbReference type="Pfam" id="PF19310">
    <property type="entry name" value="TOP_N"/>
    <property type="match status" value="1"/>
</dbReference>
<dbReference type="Gene3D" id="3.40.390.10">
    <property type="entry name" value="Collagenase (Catalytic Domain)"/>
    <property type="match status" value="1"/>
</dbReference>
<keyword evidence="4 9" id="KW-0378">Hydrolase</keyword>
<evidence type="ECO:0000313" key="13">
    <source>
        <dbReference type="Proteomes" id="UP001230051"/>
    </source>
</evidence>
<evidence type="ECO:0000256" key="7">
    <source>
        <dbReference type="ARBA" id="ARBA00024603"/>
    </source>
</evidence>
<dbReference type="InterPro" id="IPR045666">
    <property type="entry name" value="OpdA_N"/>
</dbReference>
<feature type="domain" description="Oligopeptidase A N-terminal" evidence="11">
    <location>
        <begin position="175"/>
        <end position="299"/>
    </location>
</feature>
<comment type="similarity">
    <text evidence="1 9">Belongs to the peptidase M3 family.</text>
</comment>
<dbReference type="FunFam" id="3.40.390.10:FF:000009">
    <property type="entry name" value="Oligopeptidase A"/>
    <property type="match status" value="1"/>
</dbReference>
<dbReference type="EC" id="3.4.24.70" evidence="8"/>
<keyword evidence="3 9" id="KW-0479">Metal-binding</keyword>
<proteinExistence type="inferred from homology"/>
<comment type="cofactor">
    <cofactor evidence="9">
        <name>Zn(2+)</name>
        <dbReference type="ChEBI" id="CHEBI:29105"/>
    </cofactor>
    <text evidence="9">Binds 1 zinc ion.</text>
</comment>
<dbReference type="PANTHER" id="PTHR11804">
    <property type="entry name" value="PROTEASE M3 THIMET OLIGOPEPTIDASE-RELATED"/>
    <property type="match status" value="1"/>
</dbReference>
<evidence type="ECO:0000256" key="4">
    <source>
        <dbReference type="ARBA" id="ARBA00022801"/>
    </source>
</evidence>
<dbReference type="InterPro" id="IPR001567">
    <property type="entry name" value="Pept_M3A_M3B_dom"/>
</dbReference>
<gene>
    <name evidence="12" type="primary">OOP</name>
    <name evidence="12" type="ORF">AOXY_G17920</name>
</gene>
<evidence type="ECO:0000256" key="8">
    <source>
        <dbReference type="ARBA" id="ARBA00026100"/>
    </source>
</evidence>
<evidence type="ECO:0000256" key="9">
    <source>
        <dbReference type="RuleBase" id="RU003435"/>
    </source>
</evidence>
<evidence type="ECO:0000256" key="5">
    <source>
        <dbReference type="ARBA" id="ARBA00022833"/>
    </source>
</evidence>
<dbReference type="Gene3D" id="1.10.1370.10">
    <property type="entry name" value="Neurolysin, domain 3"/>
    <property type="match status" value="1"/>
</dbReference>